<evidence type="ECO:0000256" key="11">
    <source>
        <dbReference type="SAM" id="MobiDB-lite"/>
    </source>
</evidence>
<dbReference type="PANTHER" id="PTHR43806">
    <property type="entry name" value="PEPTIDASE S8"/>
    <property type="match status" value="1"/>
</dbReference>
<accession>A0A940YPZ5</accession>
<keyword evidence="16" id="KW-1185">Reference proteome</keyword>
<evidence type="ECO:0000256" key="9">
    <source>
        <dbReference type="PROSITE-ProRule" id="PRU01240"/>
    </source>
</evidence>
<gene>
    <name evidence="15" type="ORF">KAK06_13050</name>
</gene>
<feature type="active site" description="Charge relay system" evidence="8 9">
    <location>
        <position position="149"/>
    </location>
</feature>
<dbReference type="GO" id="GO:0016020">
    <property type="term" value="C:membrane"/>
    <property type="evidence" value="ECO:0007669"/>
    <property type="project" value="InterPro"/>
</dbReference>
<dbReference type="PANTHER" id="PTHR43806:SF11">
    <property type="entry name" value="CEREVISIN-RELATED"/>
    <property type="match status" value="1"/>
</dbReference>
<organism evidence="15 16">
    <name type="scientific">Ideonella aquatica</name>
    <dbReference type="NCBI Taxonomy" id="2824119"/>
    <lineage>
        <taxon>Bacteria</taxon>
        <taxon>Pseudomonadati</taxon>
        <taxon>Pseudomonadota</taxon>
        <taxon>Betaproteobacteria</taxon>
        <taxon>Burkholderiales</taxon>
        <taxon>Sphaerotilaceae</taxon>
        <taxon>Ideonella</taxon>
    </lineage>
</organism>
<evidence type="ECO:0000256" key="10">
    <source>
        <dbReference type="RuleBase" id="RU003355"/>
    </source>
</evidence>
<keyword evidence="5" id="KW-0732">Signal</keyword>
<feature type="region of interest" description="Disordered" evidence="11">
    <location>
        <begin position="1"/>
        <end position="21"/>
    </location>
</feature>
<dbReference type="SUPFAM" id="SSF52025">
    <property type="entry name" value="PA domain"/>
    <property type="match status" value="1"/>
</dbReference>
<dbReference type="CDD" id="cd07489">
    <property type="entry name" value="Peptidases_S8_5"/>
    <property type="match status" value="1"/>
</dbReference>
<evidence type="ECO:0000313" key="15">
    <source>
        <dbReference type="EMBL" id="MBQ0959873.1"/>
    </source>
</evidence>
<protein>
    <submittedName>
        <fullName evidence="15">S8 family serine peptidase</fullName>
    </submittedName>
</protein>
<feature type="active site" description="Charge relay system" evidence="8 9">
    <location>
        <position position="509"/>
    </location>
</feature>
<evidence type="ECO:0000256" key="7">
    <source>
        <dbReference type="ARBA" id="ARBA00022825"/>
    </source>
</evidence>
<dbReference type="Proteomes" id="UP000678374">
    <property type="component" value="Unassembled WGS sequence"/>
</dbReference>
<dbReference type="AlphaFoldDB" id="A0A940YPZ5"/>
<evidence type="ECO:0000256" key="4">
    <source>
        <dbReference type="ARBA" id="ARBA00022670"/>
    </source>
</evidence>
<keyword evidence="2" id="KW-0134">Cell wall</keyword>
<comment type="similarity">
    <text evidence="1 9 10">Belongs to the peptidase S8 family.</text>
</comment>
<dbReference type="InterPro" id="IPR010435">
    <property type="entry name" value="C5a/SBT2-like_Fn3"/>
</dbReference>
<dbReference type="PRINTS" id="PR00723">
    <property type="entry name" value="SUBTILISIN"/>
</dbReference>
<dbReference type="SUPFAM" id="SSF52743">
    <property type="entry name" value="Subtilisin-like"/>
    <property type="match status" value="1"/>
</dbReference>
<dbReference type="Pfam" id="PF02225">
    <property type="entry name" value="PA"/>
    <property type="match status" value="1"/>
</dbReference>
<dbReference type="GO" id="GO:0006508">
    <property type="term" value="P:proteolysis"/>
    <property type="evidence" value="ECO:0007669"/>
    <property type="project" value="UniProtKB-KW"/>
</dbReference>
<dbReference type="PROSITE" id="PS00138">
    <property type="entry name" value="SUBTILASE_SER"/>
    <property type="match status" value="1"/>
</dbReference>
<evidence type="ECO:0000256" key="1">
    <source>
        <dbReference type="ARBA" id="ARBA00011073"/>
    </source>
</evidence>
<dbReference type="Gene3D" id="2.60.40.1710">
    <property type="entry name" value="Subtilisin-like superfamily"/>
    <property type="match status" value="1"/>
</dbReference>
<dbReference type="InterPro" id="IPR034187">
    <property type="entry name" value="Peptidases_S8_5"/>
</dbReference>
<dbReference type="Gene3D" id="3.40.50.200">
    <property type="entry name" value="Peptidase S8/S53 domain"/>
    <property type="match status" value="1"/>
</dbReference>
<evidence type="ECO:0000259" key="13">
    <source>
        <dbReference type="Pfam" id="PF02225"/>
    </source>
</evidence>
<feature type="active site" description="Charge relay system" evidence="8 9">
    <location>
        <position position="202"/>
    </location>
</feature>
<feature type="compositionally biased region" description="Low complexity" evidence="11">
    <location>
        <begin position="7"/>
        <end position="21"/>
    </location>
</feature>
<dbReference type="Pfam" id="PF06280">
    <property type="entry name" value="fn3_5"/>
    <property type="match status" value="1"/>
</dbReference>
<dbReference type="Pfam" id="PF00082">
    <property type="entry name" value="Peptidase_S8"/>
    <property type="match status" value="1"/>
</dbReference>
<dbReference type="InterPro" id="IPR000209">
    <property type="entry name" value="Peptidase_S8/S53_dom"/>
</dbReference>
<dbReference type="CDD" id="cd04818">
    <property type="entry name" value="PA_subtilisin_1"/>
    <property type="match status" value="1"/>
</dbReference>
<evidence type="ECO:0000256" key="2">
    <source>
        <dbReference type="ARBA" id="ARBA00022512"/>
    </source>
</evidence>
<feature type="domain" description="Peptidase S8/S53" evidence="12">
    <location>
        <begin position="140"/>
        <end position="551"/>
    </location>
</feature>
<dbReference type="InterPro" id="IPR046450">
    <property type="entry name" value="PA_dom_sf"/>
</dbReference>
<keyword evidence="4 9" id="KW-0645">Protease</keyword>
<dbReference type="InterPro" id="IPR023827">
    <property type="entry name" value="Peptidase_S8_Asp-AS"/>
</dbReference>
<keyword evidence="6 9" id="KW-0378">Hydrolase</keyword>
<dbReference type="PROSITE" id="PS00137">
    <property type="entry name" value="SUBTILASE_HIS"/>
    <property type="match status" value="1"/>
</dbReference>
<dbReference type="InterPro" id="IPR023828">
    <property type="entry name" value="Peptidase_S8_Ser-AS"/>
</dbReference>
<evidence type="ECO:0000259" key="12">
    <source>
        <dbReference type="Pfam" id="PF00082"/>
    </source>
</evidence>
<dbReference type="InterPro" id="IPR022398">
    <property type="entry name" value="Peptidase_S8_His-AS"/>
</dbReference>
<proteinExistence type="inferred from homology"/>
<name>A0A940YPZ5_9BURK</name>
<comment type="caution">
    <text evidence="15">The sequence shown here is derived from an EMBL/GenBank/DDBJ whole genome shotgun (WGS) entry which is preliminary data.</text>
</comment>
<dbReference type="GO" id="GO:0004252">
    <property type="term" value="F:serine-type endopeptidase activity"/>
    <property type="evidence" value="ECO:0007669"/>
    <property type="project" value="UniProtKB-UniRule"/>
</dbReference>
<dbReference type="Gene3D" id="3.50.30.30">
    <property type="match status" value="1"/>
</dbReference>
<dbReference type="InterPro" id="IPR015500">
    <property type="entry name" value="Peptidase_S8_subtilisin-rel"/>
</dbReference>
<sequence>MGVTAGQAAPSTSQSVSAQSAQRSPDLWFIEFKSAPTAEGGRSDRIRSEKAAFRQAVAAARIQVKERFSFERLFNGVSVRATPAEKARLERLPGVKAVHPVSIIPAPKVERVRGDVGPTMMTALAMTGADYAQNVLGLTGQGIKVGIIDTGVDVDHPALNGGTPGFPNPRVVTGYDFVGDDYNADLGTDPVPDANPDDCGGHGSHVAGIVGANGDTLKGVAPNVSFGAYRVFGCNGTTDSDIMAAAMERALADGMQVVNQSIGSSFQWPDYPTAKAADNLAKAGVVMVASIGNSGTSGLYAAGAPGVGKQVIGVASFDNTAMALSHFTAGAADVGYLAATGAPTPPTSGNFPLARTGTTSTANDACNPLPAGSLTGQVALIRRGTCAFYIKAFNAQTAGAAGVILYNNTTGLINPTVAGTPPITIPVVSISAVDGATIDGLIQAGSAAMDWQSGVISVPNPTGGLISSFSSWGLAADLSLKPNLGAPGGSIYSTYPLEKGGYTSLSGTSMASPHVAGAAALMLQADPSLLPAAVKRRLQNTAVPKVYNGAPTSSYIDMVHRQGAGLINIPAAVQAPVVVMPSELALGETEGAAKTRTLTLRNTSSAAITYDLSHAAALATGPNTFAVSALDAAASVTIIPASVTVPARGTATVDVTVAANADLADKSLFGGYVVATPQGGGQVLRVPFAGFKGDYQSIQVLTSGGSDYPWLAQLVGGSFVNRNSTGGTYSMVADDIPYFLLHLDHQSRKIIVKATDKATGKSAGIISIDQYLGRNSTATGAFAFAWDGTTTKGVQPDGDYTVTIEVLKALGDPTNPAHWETFSTNTVTIARATVR</sequence>
<feature type="domain" description="C5a peptidase/Subtilisin-like protease SBT2-like Fn3-like" evidence="14">
    <location>
        <begin position="585"/>
        <end position="688"/>
    </location>
</feature>
<evidence type="ECO:0000256" key="6">
    <source>
        <dbReference type="ARBA" id="ARBA00022801"/>
    </source>
</evidence>
<dbReference type="PROSITE" id="PS51892">
    <property type="entry name" value="SUBTILASE"/>
    <property type="match status" value="1"/>
</dbReference>
<evidence type="ECO:0000313" key="16">
    <source>
        <dbReference type="Proteomes" id="UP000678374"/>
    </source>
</evidence>
<reference evidence="15" key="1">
    <citation type="submission" date="2021-04" db="EMBL/GenBank/DDBJ databases">
        <title>The genome sequence of Ideonella sp. 4Y11.</title>
        <authorList>
            <person name="Liu Y."/>
        </authorList>
    </citation>
    <scope>NUCLEOTIDE SEQUENCE</scope>
    <source>
        <strain evidence="15">4Y11</strain>
    </source>
</reference>
<keyword evidence="3" id="KW-0964">Secreted</keyword>
<dbReference type="InterPro" id="IPR003137">
    <property type="entry name" value="PA_domain"/>
</dbReference>
<evidence type="ECO:0000259" key="14">
    <source>
        <dbReference type="Pfam" id="PF06280"/>
    </source>
</evidence>
<feature type="domain" description="PA" evidence="13">
    <location>
        <begin position="362"/>
        <end position="438"/>
    </location>
</feature>
<evidence type="ECO:0000256" key="3">
    <source>
        <dbReference type="ARBA" id="ARBA00022525"/>
    </source>
</evidence>
<keyword evidence="7 9" id="KW-0720">Serine protease</keyword>
<dbReference type="InterPro" id="IPR036852">
    <property type="entry name" value="Peptidase_S8/S53_dom_sf"/>
</dbReference>
<evidence type="ECO:0000256" key="8">
    <source>
        <dbReference type="PIRSR" id="PIRSR615500-1"/>
    </source>
</evidence>
<dbReference type="InterPro" id="IPR050131">
    <property type="entry name" value="Peptidase_S8_subtilisin-like"/>
</dbReference>
<evidence type="ECO:0000256" key="5">
    <source>
        <dbReference type="ARBA" id="ARBA00022729"/>
    </source>
</evidence>
<dbReference type="PROSITE" id="PS00136">
    <property type="entry name" value="SUBTILASE_ASP"/>
    <property type="match status" value="1"/>
</dbReference>
<dbReference type="EMBL" id="JAGQDE010000010">
    <property type="protein sequence ID" value="MBQ0959873.1"/>
    <property type="molecule type" value="Genomic_DNA"/>
</dbReference>